<dbReference type="Proteomes" id="UP000196655">
    <property type="component" value="Unassembled WGS sequence"/>
</dbReference>
<dbReference type="Gene3D" id="3.90.76.10">
    <property type="entry name" value="Dipeptide-binding Protein, Domain 1"/>
    <property type="match status" value="1"/>
</dbReference>
<feature type="signal peptide" evidence="5">
    <location>
        <begin position="1"/>
        <end position="34"/>
    </location>
</feature>
<dbReference type="STRING" id="1122125.GCA_000423185_05443"/>
<dbReference type="AlphaFoldDB" id="A0A211ZK25"/>
<comment type="caution">
    <text evidence="7">The sequence shown here is derived from an EMBL/GenBank/DDBJ whole genome shotgun (WGS) entry which is preliminary data.</text>
</comment>
<accession>A0A211ZK25</accession>
<dbReference type="Gene3D" id="3.40.190.10">
    <property type="entry name" value="Periplasmic binding protein-like II"/>
    <property type="match status" value="1"/>
</dbReference>
<evidence type="ECO:0000313" key="7">
    <source>
        <dbReference type="EMBL" id="OWJ65621.1"/>
    </source>
</evidence>
<reference evidence="8" key="1">
    <citation type="submission" date="2017-05" db="EMBL/GenBank/DDBJ databases">
        <authorList>
            <person name="Macchi M."/>
            <person name="Festa S."/>
            <person name="Coppotelli B.M."/>
            <person name="Morelli I.S."/>
        </authorList>
    </citation>
    <scope>NUCLEOTIDE SEQUENCE [LARGE SCALE GENOMIC DNA]</scope>
    <source>
        <strain evidence="8">I</strain>
    </source>
</reference>
<dbReference type="SUPFAM" id="SSF53850">
    <property type="entry name" value="Periplasmic binding protein-like II"/>
    <property type="match status" value="1"/>
</dbReference>
<dbReference type="Pfam" id="PF00496">
    <property type="entry name" value="SBP_bac_5"/>
    <property type="match status" value="1"/>
</dbReference>
<name>A0A211ZK25_9PROT</name>
<evidence type="ECO:0000256" key="5">
    <source>
        <dbReference type="SAM" id="SignalP"/>
    </source>
</evidence>
<evidence type="ECO:0000256" key="1">
    <source>
        <dbReference type="ARBA" id="ARBA00004418"/>
    </source>
</evidence>
<keyword evidence="8" id="KW-1185">Reference proteome</keyword>
<evidence type="ECO:0000259" key="6">
    <source>
        <dbReference type="Pfam" id="PF00496"/>
    </source>
</evidence>
<dbReference type="InterPro" id="IPR039424">
    <property type="entry name" value="SBP_5"/>
</dbReference>
<evidence type="ECO:0000256" key="2">
    <source>
        <dbReference type="ARBA" id="ARBA00005695"/>
    </source>
</evidence>
<dbReference type="CDD" id="cd08504">
    <property type="entry name" value="PBP2_OppA"/>
    <property type="match status" value="1"/>
</dbReference>
<comment type="subcellular location">
    <subcellularLocation>
        <location evidence="1">Periplasm</location>
    </subcellularLocation>
</comment>
<dbReference type="PANTHER" id="PTHR30290">
    <property type="entry name" value="PERIPLASMIC BINDING COMPONENT OF ABC TRANSPORTER"/>
    <property type="match status" value="1"/>
</dbReference>
<dbReference type="Gene3D" id="3.10.105.10">
    <property type="entry name" value="Dipeptide-binding Protein, Domain 3"/>
    <property type="match status" value="1"/>
</dbReference>
<feature type="domain" description="Solute-binding protein family 5" evidence="6">
    <location>
        <begin position="79"/>
        <end position="456"/>
    </location>
</feature>
<comment type="similarity">
    <text evidence="2">Belongs to the bacterial solute-binding protein 5 family.</text>
</comment>
<dbReference type="InterPro" id="IPR000914">
    <property type="entry name" value="SBP_5_dom"/>
</dbReference>
<evidence type="ECO:0000313" key="8">
    <source>
        <dbReference type="Proteomes" id="UP000196655"/>
    </source>
</evidence>
<dbReference type="GO" id="GO:0015833">
    <property type="term" value="P:peptide transport"/>
    <property type="evidence" value="ECO:0007669"/>
    <property type="project" value="TreeGrafter"/>
</dbReference>
<dbReference type="GO" id="GO:0043190">
    <property type="term" value="C:ATP-binding cassette (ABC) transporter complex"/>
    <property type="evidence" value="ECO:0007669"/>
    <property type="project" value="InterPro"/>
</dbReference>
<dbReference type="InterPro" id="IPR030678">
    <property type="entry name" value="Peptide/Ni-bd"/>
</dbReference>
<dbReference type="FunFam" id="3.10.105.10:FF:000001">
    <property type="entry name" value="Oligopeptide ABC transporter, oligopeptide-binding protein"/>
    <property type="match status" value="1"/>
</dbReference>
<dbReference type="PIRSF" id="PIRSF002741">
    <property type="entry name" value="MppA"/>
    <property type="match status" value="1"/>
</dbReference>
<dbReference type="EMBL" id="NHON01000034">
    <property type="protein sequence ID" value="OWJ65621.1"/>
    <property type="molecule type" value="Genomic_DNA"/>
</dbReference>
<keyword evidence="4 5" id="KW-0732">Signal</keyword>
<feature type="chain" id="PRO_5012532768" evidence="5">
    <location>
        <begin position="35"/>
        <end position="539"/>
    </location>
</feature>
<sequence length="539" mass="59478">MAAGGRHMHSFSRILARGLLAAALLAGVSGAATAEMVLNRGNGAEPSSLDPHKIEGNTEANIATDLFEGLMTYGPKGDPVPGAAERVTPSDDGLTYTFRLRADEKWSDGTPVTAADFVYSWQRLIDPKTGSPYAYYLDPVVNAREIRDGQKPLDALGVRAVDDRTFEVKLTAPTPYFVSALVHQSTYAVSKANVDKFGGDFVKPGNLVSNGAYKLAEAVPQGYIKLVRNPQFHDAANVAIDTVMYFPTEDGSSELQRFRAGELDITFDLPSEQIPSLKKEIPEQLHIVPFLATYFYAFNMTREPWKSSPELRQALSLAVDRDVLIKNITRADQVPAYSFVPPGTDNFPAWTPKAAGMTQAERDARAKELYAKAGYGSDKPLKLTITYNTSENHKRLAVAIAAMWKRTLGVDVTLNNEEWATFQSTRNKKEFPDVARHGWFGDYNDAFTFLQLELSDVGDQSTSGYANPKFDALMAEATKTTDPKQRGALLQQAEKIMVADMPVLPLYFYTTKHAVSPAVKGWTDNVQDFHLSRWLSVAR</sequence>
<dbReference type="FunFam" id="3.90.76.10:FF:000001">
    <property type="entry name" value="Oligopeptide ABC transporter substrate-binding protein"/>
    <property type="match status" value="1"/>
</dbReference>
<gene>
    <name evidence="7" type="ORF">BWR60_18500</name>
</gene>
<dbReference type="GO" id="GO:1904680">
    <property type="term" value="F:peptide transmembrane transporter activity"/>
    <property type="evidence" value="ECO:0007669"/>
    <property type="project" value="TreeGrafter"/>
</dbReference>
<protein>
    <submittedName>
        <fullName evidence="7">Peptide ABC transporter substrate-binding protein</fullName>
    </submittedName>
</protein>
<proteinExistence type="inferred from homology"/>
<keyword evidence="3" id="KW-0813">Transport</keyword>
<evidence type="ECO:0000256" key="4">
    <source>
        <dbReference type="ARBA" id="ARBA00022729"/>
    </source>
</evidence>
<evidence type="ECO:0000256" key="3">
    <source>
        <dbReference type="ARBA" id="ARBA00022448"/>
    </source>
</evidence>
<dbReference type="PANTHER" id="PTHR30290:SF10">
    <property type="entry name" value="PERIPLASMIC OLIGOPEPTIDE-BINDING PROTEIN-RELATED"/>
    <property type="match status" value="1"/>
</dbReference>
<organism evidence="7 8">
    <name type="scientific">Inquilinus limosus</name>
    <dbReference type="NCBI Taxonomy" id="171674"/>
    <lineage>
        <taxon>Bacteria</taxon>
        <taxon>Pseudomonadati</taxon>
        <taxon>Pseudomonadota</taxon>
        <taxon>Alphaproteobacteria</taxon>
        <taxon>Rhodospirillales</taxon>
        <taxon>Rhodospirillaceae</taxon>
        <taxon>Inquilinus</taxon>
    </lineage>
</organism>
<dbReference type="GO" id="GO:0030288">
    <property type="term" value="C:outer membrane-bounded periplasmic space"/>
    <property type="evidence" value="ECO:0007669"/>
    <property type="project" value="TreeGrafter"/>
</dbReference>